<dbReference type="Pfam" id="PF13692">
    <property type="entry name" value="Glyco_trans_1_4"/>
    <property type="match status" value="1"/>
</dbReference>
<dbReference type="RefSeq" id="WP_344792733.1">
    <property type="nucleotide sequence ID" value="NZ_BAABBV010000002.1"/>
</dbReference>
<dbReference type="CDD" id="cd03794">
    <property type="entry name" value="GT4_WbuB-like"/>
    <property type="match status" value="1"/>
</dbReference>
<keyword evidence="6" id="KW-1185">Reference proteome</keyword>
<dbReference type="SUPFAM" id="SSF53756">
    <property type="entry name" value="UDP-Glycosyltransferase/glycogen phosphorylase"/>
    <property type="match status" value="1"/>
</dbReference>
<comment type="caution">
    <text evidence="5">The sequence shown here is derived from an EMBL/GenBank/DDBJ whole genome shotgun (WGS) entry which is preliminary data.</text>
</comment>
<keyword evidence="3" id="KW-0808">Transferase</keyword>
<sequence>MTDQPLRVAIISLNYAPERTGIARYTSSLAQGLHKRGHRVQVITTHPHYPEWSIHEGYGQWRRDELVDDVPVRRLRHYVPKRPSWIPRAISELTFGVRALLTSWGRPDVVVLPSPALFACSLVLLRARLFTRRAATVVWVQDLYSLGAAETQGGTGAAVQALSRVESATLGAADGVALIHSRFRDQVVDKLRVEPGRVGVIRNWTSVGAVDRAIDRQAVRLRLGWSPDELVLMHTGNMGVKQGLENIVEMARIAEATQYPVRVVFTGGGSQKERLVELAAGLSNVQFLDSLPDGEFEEALNSADILLLNEKPGVAEMAVPSKLTTYFSTGLPVVAATDAASISAAEVDVSGGGVRVDPGDPAALFEAVTRLGADSALRARLGMAGRKFRDAYLAEDAAIDSYEQWLQQLVDNHALKGTSA</sequence>
<dbReference type="Proteomes" id="UP001415169">
    <property type="component" value="Unassembled WGS sequence"/>
</dbReference>
<proteinExistence type="predicted"/>
<reference evidence="5" key="1">
    <citation type="journal article" date="2014" name="Int. J. Syst. Evol. Microbiol.">
        <title>Complete genome of a new Firmicutes species belonging to the dominant human colonic microbiota ('Ruminococcus bicirculans') reveals two chromosomes and a selective capacity to utilize plant glucans.</title>
        <authorList>
            <consortium name="NISC Comparative Sequencing Program"/>
            <person name="Wegmann U."/>
            <person name="Louis P."/>
            <person name="Goesmann A."/>
            <person name="Henrissat B."/>
            <person name="Duncan S.H."/>
            <person name="Flint H.J."/>
        </authorList>
    </citation>
    <scope>NUCLEOTIDE SEQUENCE</scope>
    <source>
        <strain evidence="5">JCM 17590</strain>
    </source>
</reference>
<organism evidence="5 6">
    <name type="scientific">Gryllotalpicola daejeonensis</name>
    <dbReference type="NCBI Taxonomy" id="993087"/>
    <lineage>
        <taxon>Bacteria</taxon>
        <taxon>Bacillati</taxon>
        <taxon>Actinomycetota</taxon>
        <taxon>Actinomycetes</taxon>
        <taxon>Micrococcales</taxon>
        <taxon>Microbacteriaceae</taxon>
        <taxon>Gryllotalpicola</taxon>
    </lineage>
</organism>
<dbReference type="PANTHER" id="PTHR45947">
    <property type="entry name" value="SULFOQUINOVOSYL TRANSFERASE SQD2"/>
    <property type="match status" value="1"/>
</dbReference>
<dbReference type="Pfam" id="PF13579">
    <property type="entry name" value="Glyco_trans_4_4"/>
    <property type="match status" value="1"/>
</dbReference>
<dbReference type="InterPro" id="IPR050194">
    <property type="entry name" value="Glycosyltransferase_grp1"/>
</dbReference>
<evidence type="ECO:0000256" key="2">
    <source>
        <dbReference type="ARBA" id="ARBA00022676"/>
    </source>
</evidence>
<protein>
    <recommendedName>
        <fullName evidence="1">D-inositol 3-phosphate glycosyltransferase</fullName>
    </recommendedName>
</protein>
<dbReference type="EMBL" id="BAABBV010000002">
    <property type="protein sequence ID" value="GAA4166150.1"/>
    <property type="molecule type" value="Genomic_DNA"/>
</dbReference>
<evidence type="ECO:0000313" key="5">
    <source>
        <dbReference type="EMBL" id="GAA4166150.1"/>
    </source>
</evidence>
<name>A0ABP7ZNL8_9MICO</name>
<accession>A0ABP7ZNL8</accession>
<evidence type="ECO:0000313" key="6">
    <source>
        <dbReference type="Proteomes" id="UP001415169"/>
    </source>
</evidence>
<dbReference type="Gene3D" id="3.40.50.2000">
    <property type="entry name" value="Glycogen Phosphorylase B"/>
    <property type="match status" value="2"/>
</dbReference>
<dbReference type="InterPro" id="IPR028098">
    <property type="entry name" value="Glyco_trans_4-like_N"/>
</dbReference>
<evidence type="ECO:0000256" key="3">
    <source>
        <dbReference type="ARBA" id="ARBA00022679"/>
    </source>
</evidence>
<evidence type="ECO:0000259" key="4">
    <source>
        <dbReference type="Pfam" id="PF13579"/>
    </source>
</evidence>
<feature type="domain" description="Glycosyltransferase subfamily 4-like N-terminal" evidence="4">
    <location>
        <begin position="20"/>
        <end position="204"/>
    </location>
</feature>
<keyword evidence="2" id="KW-0328">Glycosyltransferase</keyword>
<dbReference type="PANTHER" id="PTHR45947:SF3">
    <property type="entry name" value="SULFOQUINOVOSYL TRANSFERASE SQD2"/>
    <property type="match status" value="1"/>
</dbReference>
<evidence type="ECO:0000256" key="1">
    <source>
        <dbReference type="ARBA" id="ARBA00021292"/>
    </source>
</evidence>
<reference evidence="5" key="2">
    <citation type="submission" date="2023-12" db="EMBL/GenBank/DDBJ databases">
        <authorList>
            <person name="Sun Q."/>
            <person name="Inoue M."/>
        </authorList>
    </citation>
    <scope>NUCLEOTIDE SEQUENCE</scope>
    <source>
        <strain evidence="5">JCM 17590</strain>
    </source>
</reference>
<gene>
    <name evidence="5" type="ORF">GCM10022286_30330</name>
</gene>